<sequence>MLLVKTYKMEEKQLLASAALVCAVVCGEKKNNKKKRRRRQRMWARPWLYGRGQQGHRQAVVSDQSLWSVMKLKDLTAWNRRVSAVYAVGVWTMIGSYAYFKYTGRHDDTPVKTEDVVEAEDPDQVVYQTAHTKTIITYKKDFVPFTTRIYNFFKSSSSEDK</sequence>
<proteinExistence type="predicted"/>
<dbReference type="InterPro" id="IPR038831">
    <property type="entry name" value="SMIM26"/>
</dbReference>
<dbReference type="EMBL" id="CM014080">
    <property type="protein sequence ID" value="TKS69325.1"/>
    <property type="molecule type" value="Genomic_DNA"/>
</dbReference>
<name>A0A4U5U8I5_COLLU</name>
<dbReference type="STRING" id="240159.A0A4U5U8I5"/>
<reference evidence="1 2" key="1">
    <citation type="submission" date="2019-01" db="EMBL/GenBank/DDBJ databases">
        <title>Genome Assembly of Collichthys lucidus.</title>
        <authorList>
            <person name="Cai M."/>
            <person name="Xiao S."/>
        </authorList>
    </citation>
    <scope>NUCLEOTIDE SEQUENCE [LARGE SCALE GENOMIC DNA]</scope>
    <source>
        <strain evidence="1">JT15FE1705JMU</strain>
        <tissue evidence="1">Muscle</tissue>
    </source>
</reference>
<evidence type="ECO:0000313" key="1">
    <source>
        <dbReference type="EMBL" id="TKS69325.1"/>
    </source>
</evidence>
<dbReference type="AlphaFoldDB" id="A0A4U5U8I5"/>
<dbReference type="PANTHER" id="PTHR40386:SF1">
    <property type="entry name" value="SMALL INTEGRAL MEMBRANE PROTEIN 26"/>
    <property type="match status" value="1"/>
</dbReference>
<evidence type="ECO:0000313" key="2">
    <source>
        <dbReference type="Proteomes" id="UP000298787"/>
    </source>
</evidence>
<organism evidence="1 2">
    <name type="scientific">Collichthys lucidus</name>
    <name type="common">Big head croaker</name>
    <name type="synonym">Sciaena lucida</name>
    <dbReference type="NCBI Taxonomy" id="240159"/>
    <lineage>
        <taxon>Eukaryota</taxon>
        <taxon>Metazoa</taxon>
        <taxon>Chordata</taxon>
        <taxon>Craniata</taxon>
        <taxon>Vertebrata</taxon>
        <taxon>Euteleostomi</taxon>
        <taxon>Actinopterygii</taxon>
        <taxon>Neopterygii</taxon>
        <taxon>Teleostei</taxon>
        <taxon>Neoteleostei</taxon>
        <taxon>Acanthomorphata</taxon>
        <taxon>Eupercaria</taxon>
        <taxon>Sciaenidae</taxon>
        <taxon>Collichthys</taxon>
    </lineage>
</organism>
<protein>
    <submittedName>
        <fullName evidence="1">Small integral membrane protein 26</fullName>
    </submittedName>
</protein>
<keyword evidence="2" id="KW-1185">Reference proteome</keyword>
<dbReference type="PANTHER" id="PTHR40386">
    <property type="entry name" value="SMALL INTEGRAL MEMBRANE PROTEIN 26"/>
    <property type="match status" value="1"/>
</dbReference>
<accession>A0A4U5U8I5</accession>
<gene>
    <name evidence="1" type="ORF">D9C73_003389</name>
</gene>
<dbReference type="Proteomes" id="UP000298787">
    <property type="component" value="Chromosome 3"/>
</dbReference>